<gene>
    <name evidence="2" type="ORF">DW839_16955</name>
</gene>
<evidence type="ECO:0000256" key="1">
    <source>
        <dbReference type="SAM" id="Phobius"/>
    </source>
</evidence>
<accession>A0A414ATQ2</accession>
<reference evidence="2 3" key="1">
    <citation type="submission" date="2018-08" db="EMBL/GenBank/DDBJ databases">
        <title>A genome reference for cultivated species of the human gut microbiota.</title>
        <authorList>
            <person name="Zou Y."/>
            <person name="Xue W."/>
            <person name="Luo G."/>
        </authorList>
    </citation>
    <scope>NUCLEOTIDE SEQUENCE [LARGE SCALE GENOMIC DNA]</scope>
    <source>
        <strain evidence="2 3">AM35-14</strain>
    </source>
</reference>
<dbReference type="CDD" id="cd21809">
    <property type="entry name" value="ABC-2_lan_permease-like"/>
    <property type="match status" value="1"/>
</dbReference>
<name>A0A414ATQ2_9FIRM</name>
<dbReference type="EMBL" id="QSHZ01000018">
    <property type="protein sequence ID" value="RHC54930.1"/>
    <property type="molecule type" value="Genomic_DNA"/>
</dbReference>
<organism evidence="2 3">
    <name type="scientific">Enterocloster bolteae</name>
    <dbReference type="NCBI Taxonomy" id="208479"/>
    <lineage>
        <taxon>Bacteria</taxon>
        <taxon>Bacillati</taxon>
        <taxon>Bacillota</taxon>
        <taxon>Clostridia</taxon>
        <taxon>Lachnospirales</taxon>
        <taxon>Lachnospiraceae</taxon>
        <taxon>Enterocloster</taxon>
    </lineage>
</organism>
<protein>
    <submittedName>
        <fullName evidence="2">Bacitracin ABC transporter permease</fullName>
    </submittedName>
</protein>
<dbReference type="AlphaFoldDB" id="A0A414ATQ2"/>
<evidence type="ECO:0000313" key="3">
    <source>
        <dbReference type="Proteomes" id="UP000283975"/>
    </source>
</evidence>
<feature type="transmembrane region" description="Helical" evidence="1">
    <location>
        <begin position="221"/>
        <end position="243"/>
    </location>
</feature>
<keyword evidence="1" id="KW-1133">Transmembrane helix</keyword>
<evidence type="ECO:0000313" key="2">
    <source>
        <dbReference type="EMBL" id="RHC54930.1"/>
    </source>
</evidence>
<proteinExistence type="predicted"/>
<dbReference type="Proteomes" id="UP000283975">
    <property type="component" value="Unassembled WGS sequence"/>
</dbReference>
<comment type="caution">
    <text evidence="2">The sequence shown here is derived from an EMBL/GenBank/DDBJ whole genome shotgun (WGS) entry which is preliminary data.</text>
</comment>
<feature type="transmembrane region" description="Helical" evidence="1">
    <location>
        <begin position="175"/>
        <end position="193"/>
    </location>
</feature>
<keyword evidence="1" id="KW-0812">Transmembrane</keyword>
<keyword evidence="1" id="KW-0472">Membrane</keyword>
<dbReference type="Pfam" id="PF12730">
    <property type="entry name" value="ABC2_membrane_4"/>
    <property type="match status" value="1"/>
</dbReference>
<feature type="transmembrane region" description="Helical" evidence="1">
    <location>
        <begin position="100"/>
        <end position="133"/>
    </location>
</feature>
<sequence length="249" mass="28416">MLNLVHCELLKLKRSKMVLISILGVLSTPCLMFAEALQNHFRHPERIITLSDIYSNSLMYVMLLTNMVIYVAIIAYLFSREYSEHTLKTILPIPISRTRLLIVKFFTLFLWIIMLTGVTWIGIFILSGIYHIAFYLEGYCLFTASVWLLKFLFGGVLMFATVSPFAYIAQKTKGFVVPIIIASVIVMGSAALSNQDIGALYPWTATFFIVNERIQNTGYPMFLSIGLITFVSVMGFLLTFFHFKKEDLK</sequence>
<feature type="transmembrane region" description="Helical" evidence="1">
    <location>
        <begin position="145"/>
        <end position="168"/>
    </location>
</feature>
<feature type="transmembrane region" description="Helical" evidence="1">
    <location>
        <begin position="58"/>
        <end position="79"/>
    </location>
</feature>